<dbReference type="InterPro" id="IPR003877">
    <property type="entry name" value="SPRY_dom"/>
</dbReference>
<dbReference type="EMBL" id="OE839281">
    <property type="protein sequence ID" value="CAD7586534.1"/>
    <property type="molecule type" value="Genomic_DNA"/>
</dbReference>
<evidence type="ECO:0000256" key="8">
    <source>
        <dbReference type="ARBA" id="ARBA00058846"/>
    </source>
</evidence>
<name>A0A7R9JP54_TIMGE</name>
<accession>A0A7R9JP54</accession>
<dbReference type="CDD" id="cd12907">
    <property type="entry name" value="SPRY_Fbox"/>
    <property type="match status" value="1"/>
</dbReference>
<dbReference type="InterPro" id="IPR001870">
    <property type="entry name" value="B30.2/SPRY"/>
</dbReference>
<dbReference type="GO" id="GO:0060386">
    <property type="term" value="P:synapse assembly involved in innervation"/>
    <property type="evidence" value="ECO:0007669"/>
    <property type="project" value="TreeGrafter"/>
</dbReference>
<dbReference type="GO" id="GO:0051961">
    <property type="term" value="P:negative regulation of nervous system development"/>
    <property type="evidence" value="ECO:0007669"/>
    <property type="project" value="UniProtKB-ARBA"/>
</dbReference>
<dbReference type="InterPro" id="IPR050672">
    <property type="entry name" value="FBXO45-Fsn/SPSB_families"/>
</dbReference>
<gene>
    <name evidence="12" type="ORF">TGEB3V08_LOCUS879</name>
</gene>
<comment type="subcellular location">
    <subcellularLocation>
        <location evidence="7">Synapse</location>
    </subcellularLocation>
</comment>
<dbReference type="FunFam" id="1.20.1280.50:FF:000055">
    <property type="entry name" value="F-box/SPRY domain-containing protein 1"/>
    <property type="match status" value="1"/>
</dbReference>
<dbReference type="AlphaFoldDB" id="A0A7R9JP54"/>
<feature type="domain" description="F-box" evidence="10">
    <location>
        <begin position="154"/>
        <end position="202"/>
    </location>
</feature>
<dbReference type="GO" id="GO:0019005">
    <property type="term" value="C:SCF ubiquitin ligase complex"/>
    <property type="evidence" value="ECO:0007669"/>
    <property type="project" value="TreeGrafter"/>
</dbReference>
<dbReference type="GO" id="GO:0016567">
    <property type="term" value="P:protein ubiquitination"/>
    <property type="evidence" value="ECO:0007669"/>
    <property type="project" value="UniProtKB-UniPathway"/>
</dbReference>
<dbReference type="Gene3D" id="2.60.120.920">
    <property type="match status" value="1"/>
</dbReference>
<evidence type="ECO:0000256" key="1">
    <source>
        <dbReference type="ARBA" id="ARBA00004906"/>
    </source>
</evidence>
<comment type="similarity">
    <text evidence="2">Belongs to the FBXO45/Fsn family.</text>
</comment>
<dbReference type="SMART" id="SM00256">
    <property type="entry name" value="FBOX"/>
    <property type="match status" value="1"/>
</dbReference>
<dbReference type="SMART" id="SM00449">
    <property type="entry name" value="SPRY"/>
    <property type="match status" value="1"/>
</dbReference>
<evidence type="ECO:0000259" key="11">
    <source>
        <dbReference type="PROSITE" id="PS50188"/>
    </source>
</evidence>
<dbReference type="InterPro" id="IPR036047">
    <property type="entry name" value="F-box-like_dom_sf"/>
</dbReference>
<dbReference type="CDD" id="cd22111">
    <property type="entry name" value="F-box_FBXO45"/>
    <property type="match status" value="1"/>
</dbReference>
<dbReference type="GO" id="GO:0045202">
    <property type="term" value="C:synapse"/>
    <property type="evidence" value="ECO:0007669"/>
    <property type="project" value="UniProtKB-SubCell"/>
</dbReference>
<dbReference type="InterPro" id="IPR001810">
    <property type="entry name" value="F-box_dom"/>
</dbReference>
<dbReference type="InterPro" id="IPR013320">
    <property type="entry name" value="ConA-like_dom_sf"/>
</dbReference>
<dbReference type="PROSITE" id="PS50181">
    <property type="entry name" value="FBOX"/>
    <property type="match status" value="1"/>
</dbReference>
<evidence type="ECO:0000256" key="3">
    <source>
        <dbReference type="ARBA" id="ARBA00016614"/>
    </source>
</evidence>
<feature type="domain" description="B30.2/SPRY" evidence="11">
    <location>
        <begin position="212"/>
        <end position="404"/>
    </location>
</feature>
<proteinExistence type="inferred from homology"/>
<evidence type="ECO:0000259" key="10">
    <source>
        <dbReference type="PROSITE" id="PS50181"/>
    </source>
</evidence>
<dbReference type="PROSITE" id="PS50188">
    <property type="entry name" value="B302_SPRY"/>
    <property type="match status" value="1"/>
</dbReference>
<protein>
    <recommendedName>
        <fullName evidence="3">F-box/SPRY domain-containing protein 1</fullName>
    </recommendedName>
</protein>
<comment type="pathway">
    <text evidence="1">Protein modification; protein ubiquitination.</text>
</comment>
<dbReference type="SUPFAM" id="SSF81383">
    <property type="entry name" value="F-box domain"/>
    <property type="match status" value="1"/>
</dbReference>
<dbReference type="FunFam" id="2.60.120.920:FF:000017">
    <property type="entry name" value="F-box/SPRY domain-containing protein 1"/>
    <property type="match status" value="1"/>
</dbReference>
<reference evidence="12" key="1">
    <citation type="submission" date="2020-11" db="EMBL/GenBank/DDBJ databases">
        <authorList>
            <person name="Tran Van P."/>
        </authorList>
    </citation>
    <scope>NUCLEOTIDE SEQUENCE</scope>
</reference>
<dbReference type="Gene3D" id="1.20.1280.50">
    <property type="match status" value="1"/>
</dbReference>
<comment type="function">
    <text evidence="8">Required in the presynaptic motoneuron to down-regulate the levels of wnd and restrain synaptic terminal growth at the neuromuscular junction (NMJ).</text>
</comment>
<keyword evidence="5" id="KW-0524">Neurogenesis</keyword>
<dbReference type="Pfam" id="PF00622">
    <property type="entry name" value="SPRY"/>
    <property type="match status" value="1"/>
</dbReference>
<keyword evidence="4" id="KW-0833">Ubl conjugation pathway</keyword>
<sequence length="406" mass="45645">MDSTASWVKNIHFCSSVRCCTTQLDSALNFQLMNRALISGLKATVADMWKAKQRAPQREYDVRNPPERNKILALVHKLEKTGTLVSETSKQCSSELPAVAVEVQAPSAHGASYWLSSRSSARLTSVRASTQLTGWPDWRARDYADSSRNRQNGRRVSSTLPDNVLEVIFSYLDLHDLRNCSLVCTNWYRFLNDENNDVWRLHCIRKLAEEALKSDLLSSVPTYKAKLRAFYHAWNPNDCSRNVYIKPNGFTLHRNPVAQSTDAARGKIGFRHGRHAWEVIWEGALGTVAVIGIATKEAPLQCHGYVALLGSDDQSWGWNLVDNHLLHNGDSQGNYPLLNNAPKYQVGERIRVILDCDDNTLSFEKNYEFLGVAFRGLPDKRLYPSVSAVYGNTEVSMVYLGPPLDG</sequence>
<dbReference type="InterPro" id="IPR035784">
    <property type="entry name" value="SPRY_FBXO45"/>
</dbReference>
<evidence type="ECO:0000256" key="9">
    <source>
        <dbReference type="ARBA" id="ARBA00062252"/>
    </source>
</evidence>
<dbReference type="SUPFAM" id="SSF49899">
    <property type="entry name" value="Concanavalin A-like lectins/glucanases"/>
    <property type="match status" value="1"/>
</dbReference>
<evidence type="ECO:0000256" key="4">
    <source>
        <dbReference type="ARBA" id="ARBA00022786"/>
    </source>
</evidence>
<evidence type="ECO:0000313" key="12">
    <source>
        <dbReference type="EMBL" id="CAD7586534.1"/>
    </source>
</evidence>
<evidence type="ECO:0000256" key="2">
    <source>
        <dbReference type="ARBA" id="ARBA00007328"/>
    </source>
</evidence>
<dbReference type="InterPro" id="IPR043136">
    <property type="entry name" value="B30.2/SPRY_sf"/>
</dbReference>
<dbReference type="PANTHER" id="PTHR12245:SF7">
    <property type="entry name" value="F-BOX_SPRY DOMAIN-CONTAINING PROTEIN 1"/>
    <property type="match status" value="1"/>
</dbReference>
<dbReference type="GO" id="GO:0043161">
    <property type="term" value="P:proteasome-mediated ubiquitin-dependent protein catabolic process"/>
    <property type="evidence" value="ECO:0007669"/>
    <property type="project" value="TreeGrafter"/>
</dbReference>
<dbReference type="UniPathway" id="UPA00143"/>
<dbReference type="Pfam" id="PF12937">
    <property type="entry name" value="F-box-like"/>
    <property type="match status" value="1"/>
</dbReference>
<evidence type="ECO:0000256" key="7">
    <source>
        <dbReference type="ARBA" id="ARBA00034103"/>
    </source>
</evidence>
<evidence type="ECO:0000256" key="6">
    <source>
        <dbReference type="ARBA" id="ARBA00023018"/>
    </source>
</evidence>
<comment type="subunit">
    <text evidence="9">Component of an E3 ubiquitin ligase complex composed of hiw and Fsn.</text>
</comment>
<dbReference type="PANTHER" id="PTHR12245">
    <property type="entry name" value="SPRY DOMAIN CONTAINING SOCS BOX PROTEIN"/>
    <property type="match status" value="1"/>
</dbReference>
<organism evidence="12">
    <name type="scientific">Timema genevievae</name>
    <name type="common">Walking stick</name>
    <dbReference type="NCBI Taxonomy" id="629358"/>
    <lineage>
        <taxon>Eukaryota</taxon>
        <taxon>Metazoa</taxon>
        <taxon>Ecdysozoa</taxon>
        <taxon>Arthropoda</taxon>
        <taxon>Hexapoda</taxon>
        <taxon>Insecta</taxon>
        <taxon>Pterygota</taxon>
        <taxon>Neoptera</taxon>
        <taxon>Polyneoptera</taxon>
        <taxon>Phasmatodea</taxon>
        <taxon>Timematodea</taxon>
        <taxon>Timematoidea</taxon>
        <taxon>Timematidae</taxon>
        <taxon>Timema</taxon>
    </lineage>
</organism>
<evidence type="ECO:0000256" key="5">
    <source>
        <dbReference type="ARBA" id="ARBA00022902"/>
    </source>
</evidence>
<keyword evidence="6" id="KW-0770">Synapse</keyword>